<evidence type="ECO:0000256" key="4">
    <source>
        <dbReference type="ARBA" id="ARBA00010377"/>
    </source>
</evidence>
<evidence type="ECO:0000256" key="14">
    <source>
        <dbReference type="ARBA" id="ARBA00023136"/>
    </source>
</evidence>
<evidence type="ECO:0000313" key="21">
    <source>
        <dbReference type="Proteomes" id="UP000823405"/>
    </source>
</evidence>
<comment type="similarity">
    <text evidence="5">In the N-terminal section; belongs to the ATPase B chain family.</text>
</comment>
<dbReference type="SUPFAM" id="SSF81573">
    <property type="entry name" value="F1F0 ATP synthase subunit B, membrane domain"/>
    <property type="match status" value="1"/>
</dbReference>
<evidence type="ECO:0000256" key="17">
    <source>
        <dbReference type="ARBA" id="ARBA00024925"/>
    </source>
</evidence>
<dbReference type="NCBIfam" id="NF004402">
    <property type="entry name" value="PRK05758.2-2"/>
    <property type="match status" value="1"/>
</dbReference>
<keyword evidence="14" id="KW-0472">Membrane</keyword>
<dbReference type="InterPro" id="IPR002146">
    <property type="entry name" value="ATP_synth_b/b'su_bac/chlpt"/>
</dbReference>
<comment type="subcellular location">
    <subcellularLocation>
        <location evidence="2">Cell membrane</location>
    </subcellularLocation>
    <subcellularLocation>
        <location evidence="1">Membrane</location>
        <topology evidence="1">Single-pass membrane protein</topology>
    </subcellularLocation>
</comment>
<dbReference type="HAMAP" id="MF_01416">
    <property type="entry name" value="ATP_synth_delta_bact"/>
    <property type="match status" value="1"/>
</dbReference>
<comment type="similarity">
    <text evidence="3">Belongs to the ATPase delta chain family.</text>
</comment>
<dbReference type="GO" id="GO:0005886">
    <property type="term" value="C:plasma membrane"/>
    <property type="evidence" value="ECO:0007669"/>
    <property type="project" value="UniProtKB-SubCell"/>
</dbReference>
<evidence type="ECO:0000256" key="15">
    <source>
        <dbReference type="ARBA" id="ARBA00023268"/>
    </source>
</evidence>
<dbReference type="SUPFAM" id="SSF47928">
    <property type="entry name" value="N-terminal domain of the delta subunit of the F1F0-ATP synthase"/>
    <property type="match status" value="1"/>
</dbReference>
<dbReference type="GO" id="GO:0045259">
    <property type="term" value="C:proton-transporting ATP synthase complex"/>
    <property type="evidence" value="ECO:0007669"/>
    <property type="project" value="UniProtKB-KW"/>
</dbReference>
<evidence type="ECO:0000256" key="6">
    <source>
        <dbReference type="ARBA" id="ARBA00014723"/>
    </source>
</evidence>
<evidence type="ECO:0000256" key="16">
    <source>
        <dbReference type="ARBA" id="ARBA00023310"/>
    </source>
</evidence>
<proteinExistence type="inferred from homology"/>
<evidence type="ECO:0000256" key="10">
    <source>
        <dbReference type="ARBA" id="ARBA00022692"/>
    </source>
</evidence>
<reference evidence="20" key="1">
    <citation type="journal article" date="2020" name="Fungal Divers.">
        <title>Resolving the Mortierellaceae phylogeny through synthesis of multi-gene phylogenetics and phylogenomics.</title>
        <authorList>
            <person name="Vandepol N."/>
            <person name="Liber J."/>
            <person name="Desiro A."/>
            <person name="Na H."/>
            <person name="Kennedy M."/>
            <person name="Barry K."/>
            <person name="Grigoriev I.V."/>
            <person name="Miller A.N."/>
            <person name="O'Donnell K."/>
            <person name="Stajich J.E."/>
            <person name="Bonito G."/>
        </authorList>
    </citation>
    <scope>NUCLEOTIDE SEQUENCE</scope>
    <source>
        <strain evidence="20">NVP60</strain>
    </source>
</reference>
<organism evidence="20 21">
    <name type="scientific">Linnemannia gamsii</name>
    <dbReference type="NCBI Taxonomy" id="64522"/>
    <lineage>
        <taxon>Eukaryota</taxon>
        <taxon>Fungi</taxon>
        <taxon>Fungi incertae sedis</taxon>
        <taxon>Mucoromycota</taxon>
        <taxon>Mortierellomycotina</taxon>
        <taxon>Mortierellomycetes</taxon>
        <taxon>Mortierellales</taxon>
        <taxon>Mortierellaceae</taxon>
        <taxon>Linnemannia</taxon>
    </lineage>
</organism>
<comment type="function">
    <text evidence="17">This fusion protein includes a component of the F(0) channel (subunit b) and of the F(1) subunit (subunit delta). Two copies of subunit b and one of delta together form the peripheral 'stator' stalk which links F(1) to F(0).</text>
</comment>
<dbReference type="Pfam" id="PF00430">
    <property type="entry name" value="ATP-synt_B"/>
    <property type="match status" value="1"/>
</dbReference>
<dbReference type="PANTHER" id="PTHR11910">
    <property type="entry name" value="ATP SYNTHASE DELTA CHAIN"/>
    <property type="match status" value="1"/>
</dbReference>
<comment type="caution">
    <text evidence="20">The sequence shown here is derived from an EMBL/GenBank/DDBJ whole genome shotgun (WGS) entry which is preliminary data.</text>
</comment>
<dbReference type="CDD" id="cd06503">
    <property type="entry name" value="ATP-synt_Fo_b"/>
    <property type="match status" value="1"/>
</dbReference>
<dbReference type="InterPro" id="IPR005864">
    <property type="entry name" value="ATP_synth_F0_bsu_bac"/>
</dbReference>
<evidence type="ECO:0000256" key="8">
    <source>
        <dbReference type="ARBA" id="ARBA00022448"/>
    </source>
</evidence>
<keyword evidence="11" id="KW-0375">Hydrogen ion transport</keyword>
<gene>
    <name evidence="20" type="ORF">BGZ97_011018</name>
</gene>
<keyword evidence="9" id="KW-0138">CF(0)</keyword>
<dbReference type="OrthoDB" id="10056251at2759"/>
<protein>
    <recommendedName>
        <fullName evidence="6">ATP synthase subunit 5, mitochondrial</fullName>
    </recommendedName>
    <alternativeName>
        <fullName evidence="7">ATP synthase subunit b-delta</fullName>
    </alternativeName>
</protein>
<keyword evidence="21" id="KW-1185">Reference proteome</keyword>
<dbReference type="Pfam" id="PF00213">
    <property type="entry name" value="OSCP"/>
    <property type="match status" value="1"/>
</dbReference>
<dbReference type="Proteomes" id="UP000823405">
    <property type="component" value="Unassembled WGS sequence"/>
</dbReference>
<dbReference type="InterPro" id="IPR028987">
    <property type="entry name" value="ATP_synth_B-like_membr_sf"/>
</dbReference>
<accession>A0A9P6UVY4</accession>
<evidence type="ECO:0000256" key="7">
    <source>
        <dbReference type="ARBA" id="ARBA00015256"/>
    </source>
</evidence>
<keyword evidence="10" id="KW-0812">Transmembrane</keyword>
<evidence type="ECO:0000256" key="12">
    <source>
        <dbReference type="ARBA" id="ARBA00022989"/>
    </source>
</evidence>
<dbReference type="Gene3D" id="1.10.520.20">
    <property type="entry name" value="N-terminal domain of the delta subunit of the F1F0-ATP synthase"/>
    <property type="match status" value="1"/>
</dbReference>
<dbReference type="NCBIfam" id="TIGR01145">
    <property type="entry name" value="ATP_synt_delta"/>
    <property type="match status" value="1"/>
</dbReference>
<dbReference type="NCBIfam" id="NF004411">
    <property type="entry name" value="PRK05759.1-2"/>
    <property type="match status" value="1"/>
</dbReference>
<keyword evidence="19" id="KW-0175">Coiled coil</keyword>
<dbReference type="AlphaFoldDB" id="A0A9P6UVY4"/>
<keyword evidence="15" id="KW-0511">Multifunctional enzyme</keyword>
<evidence type="ECO:0000256" key="3">
    <source>
        <dbReference type="ARBA" id="ARBA00007046"/>
    </source>
</evidence>
<evidence type="ECO:0000256" key="19">
    <source>
        <dbReference type="SAM" id="Coils"/>
    </source>
</evidence>
<comment type="similarity">
    <text evidence="4">In the C-terminal section; belongs to the ATPase delta chain family.</text>
</comment>
<evidence type="ECO:0000256" key="9">
    <source>
        <dbReference type="ARBA" id="ARBA00022547"/>
    </source>
</evidence>
<dbReference type="NCBIfam" id="TIGR01144">
    <property type="entry name" value="ATP_synt_b"/>
    <property type="match status" value="1"/>
</dbReference>
<dbReference type="Gene3D" id="6.10.250.1580">
    <property type="match status" value="1"/>
</dbReference>
<keyword evidence="16" id="KW-0066">ATP synthesis</keyword>
<sequence>MKFVWPPLINALDERTQKIADGLAAAEKGKAELAVVNKQVEQTLVQAREQGQQRVAEAEKRAQAAAEEIKRNAQSEAARIVTQAQAQAEQQFVAARQALRNEVAELAVKGAEQILRREIDTTQNRALTMAELATLARPYAEALFQVAQGSDLAAWSGWLQQLAHIASLPEVHAVVTNPKIERAQIYELLLSGVTLPAAAEPAEQLNNLVQILTDMHRLHVLNEIAAQFDALKNASEGAADALITSAFELEGEALSTLLVALERKFGCKLKPHVTIDPTLIGGICVTVGDKVHDTSVRTRLAQMRSALTA</sequence>
<keyword evidence="8" id="KW-0813">Transport</keyword>
<dbReference type="InterPro" id="IPR000711">
    <property type="entry name" value="ATPase_OSCP/dsu"/>
</dbReference>
<evidence type="ECO:0000256" key="2">
    <source>
        <dbReference type="ARBA" id="ARBA00004236"/>
    </source>
</evidence>
<keyword evidence="13" id="KW-0406">Ion transport</keyword>
<evidence type="ECO:0000256" key="11">
    <source>
        <dbReference type="ARBA" id="ARBA00022781"/>
    </source>
</evidence>
<evidence type="ECO:0000256" key="1">
    <source>
        <dbReference type="ARBA" id="ARBA00004167"/>
    </source>
</evidence>
<name>A0A9P6UVY4_9FUNG</name>
<comment type="function">
    <text evidence="18">F(1)F(0) ATP synthase produces ATP from ADP in the presence of a proton or sodium gradient. F-type ATPases consist of two structural domains, F(1) containing the extramembraneous catalytic core and F(0) containing the membrane proton channel, linked together by a central stalk and a peripheral stalk. During catalysis, ATP synthesis in the catalytic domain of F(1) is coupled via a rotary mechanism of the central stalk subunits to proton translocation.</text>
</comment>
<dbReference type="InterPro" id="IPR026015">
    <property type="entry name" value="ATP_synth_OSCP/delta_N_sf"/>
</dbReference>
<feature type="coiled-coil region" evidence="19">
    <location>
        <begin position="30"/>
        <end position="76"/>
    </location>
</feature>
<evidence type="ECO:0000313" key="20">
    <source>
        <dbReference type="EMBL" id="KAG0323267.1"/>
    </source>
</evidence>
<keyword evidence="12" id="KW-1133">Transmembrane helix</keyword>
<dbReference type="PRINTS" id="PR00125">
    <property type="entry name" value="ATPASEDELTA"/>
</dbReference>
<dbReference type="EMBL" id="JAAAIN010000006">
    <property type="protein sequence ID" value="KAG0323267.1"/>
    <property type="molecule type" value="Genomic_DNA"/>
</dbReference>
<evidence type="ECO:0000256" key="18">
    <source>
        <dbReference type="ARBA" id="ARBA00025198"/>
    </source>
</evidence>
<dbReference type="GO" id="GO:0046933">
    <property type="term" value="F:proton-transporting ATP synthase activity, rotational mechanism"/>
    <property type="evidence" value="ECO:0007669"/>
    <property type="project" value="InterPro"/>
</dbReference>
<evidence type="ECO:0000256" key="5">
    <source>
        <dbReference type="ARBA" id="ARBA00010811"/>
    </source>
</evidence>
<evidence type="ECO:0000256" key="13">
    <source>
        <dbReference type="ARBA" id="ARBA00023065"/>
    </source>
</evidence>